<dbReference type="GO" id="GO:0004653">
    <property type="term" value="F:polypeptide N-acetylgalactosaminyltransferase activity"/>
    <property type="evidence" value="ECO:0007669"/>
    <property type="project" value="TreeGrafter"/>
</dbReference>
<dbReference type="SUPFAM" id="SSF50370">
    <property type="entry name" value="Ricin B-like lectins"/>
    <property type="match status" value="1"/>
</dbReference>
<dbReference type="GO" id="GO:0006493">
    <property type="term" value="P:protein O-linked glycosylation"/>
    <property type="evidence" value="ECO:0007669"/>
    <property type="project" value="TreeGrafter"/>
</dbReference>
<dbReference type="PANTHER" id="PTHR11675:SF43">
    <property type="entry name" value="POLYPEPTIDE N-ACETYLGALACTOSAMINYLTRANSFERASE 1"/>
    <property type="match status" value="1"/>
</dbReference>
<dbReference type="InterPro" id="IPR029044">
    <property type="entry name" value="Nucleotide-diphossugar_trans"/>
</dbReference>
<dbReference type="Pfam" id="PF00652">
    <property type="entry name" value="Ricin_B_lectin"/>
    <property type="match status" value="1"/>
</dbReference>
<evidence type="ECO:0000256" key="4">
    <source>
        <dbReference type="ARBA" id="ARBA00023157"/>
    </source>
</evidence>
<dbReference type="PANTHER" id="PTHR11675">
    <property type="entry name" value="N-ACETYLGALACTOSAMINYLTRANSFERASE"/>
    <property type="match status" value="1"/>
</dbReference>
<evidence type="ECO:0000313" key="8">
    <source>
        <dbReference type="EMBL" id="KAK7115920.1"/>
    </source>
</evidence>
<gene>
    <name evidence="8" type="ORF">V1264_001704</name>
</gene>
<keyword evidence="4 5" id="KW-1015">Disulfide bond</keyword>
<keyword evidence="3 5" id="KW-0333">Golgi apparatus</keyword>
<keyword evidence="5" id="KW-0328">Glycosyltransferase</keyword>
<dbReference type="SUPFAM" id="SSF53448">
    <property type="entry name" value="Nucleotide-diphospho-sugar transferases"/>
    <property type="match status" value="1"/>
</dbReference>
<proteinExistence type="inferred from homology"/>
<protein>
    <recommendedName>
        <fullName evidence="5">Polypeptide N-acetylgalactosaminyltransferase</fullName>
        <ecNumber evidence="5">2.4.1.-</ecNumber>
    </recommendedName>
    <alternativeName>
        <fullName evidence="5">Protein-UDP acetylgalactosaminyltransferase</fullName>
    </alternativeName>
</protein>
<keyword evidence="2 5" id="KW-0430">Lectin</keyword>
<keyword evidence="5" id="KW-0812">Transmembrane</keyword>
<feature type="domain" description="Glycosyltransferase 2-like" evidence="6">
    <location>
        <begin position="178"/>
        <end position="352"/>
    </location>
</feature>
<evidence type="ECO:0000259" key="6">
    <source>
        <dbReference type="Pfam" id="PF00535"/>
    </source>
</evidence>
<comment type="subcellular location">
    <subcellularLocation>
        <location evidence="1 5">Golgi apparatus membrane</location>
        <topology evidence="1 5">Single-pass type II membrane protein</topology>
    </subcellularLocation>
</comment>
<keyword evidence="5" id="KW-0472">Membrane</keyword>
<dbReference type="GO" id="GO:0030246">
    <property type="term" value="F:carbohydrate binding"/>
    <property type="evidence" value="ECO:0007669"/>
    <property type="project" value="UniProtKB-KW"/>
</dbReference>
<evidence type="ECO:0000256" key="5">
    <source>
        <dbReference type="RuleBase" id="RU361242"/>
    </source>
</evidence>
<sequence>MRLKIRYTLMSATAVILVINLIIHRNASTSTFTLLSLLSLEGEGEKVDLVRNRHQGRYHNNGTNHRATLDLMPKHLREIAIGGLPVTITAEEFRKHPKMKTGNPLIDTYGENDAFLSGERGRGVTFVDKEKEAAMTLQREFNINVMASDVIPLNRMVPDSRLDGCEKLTYDHDLPTATVVLPFYNEWPSLLLRTVYSLVNRTPRHLLWEILLIDDCSTMAELGKPLDQYLQDFFPRDLVRVLRMPKREGLIRARMEGWKKSNGDVVVFFDSHMEVNIDWLQPLLTEIKKDRRTVPMSVLDYINQDTLEYRFNRGYLNRYGFDWRLVFFETFFRDDQIGPTPQSPRPGAMMVGAAFAIDRKYFGELGGYDTGMKVWGGENLEMAWRVWLCGGRLVHLPCSHLGHVARAQPYIFPEGRRNIEMFNYKRAILVWMEDQHKEFVYNYSPEMKGLDVGDVSDRLALKEKLQCRNFTWYMDNVWPELSVYNQDVQAWGSLVNKASEKCADNHGYLFQAPADLYTDSCHFLYNTQGFSLAKSGLLRTTLQCVVVKEVIIGGRPKLEDCITGPRDQWNHTKEGSLVHLSSKMCLDEDPNGPVMRSCDRNRTSQHWKFTHYVTR</sequence>
<reference evidence="8 9" key="1">
    <citation type="submission" date="2024-02" db="EMBL/GenBank/DDBJ databases">
        <title>Chromosome-scale genome assembly of the rough periwinkle Littorina saxatilis.</title>
        <authorList>
            <person name="De Jode A."/>
            <person name="Faria R."/>
            <person name="Formenti G."/>
            <person name="Sims Y."/>
            <person name="Smith T.P."/>
            <person name="Tracey A."/>
            <person name="Wood J.M.D."/>
            <person name="Zagrodzka Z.B."/>
            <person name="Johannesson K."/>
            <person name="Butlin R.K."/>
            <person name="Leder E.H."/>
        </authorList>
    </citation>
    <scope>NUCLEOTIDE SEQUENCE [LARGE SCALE GENOMIC DNA]</scope>
    <source>
        <strain evidence="8">Snail1</strain>
        <tissue evidence="8">Muscle</tissue>
    </source>
</reference>
<accession>A0AAN9C2I0</accession>
<evidence type="ECO:0000256" key="3">
    <source>
        <dbReference type="ARBA" id="ARBA00023034"/>
    </source>
</evidence>
<dbReference type="InterPro" id="IPR001173">
    <property type="entry name" value="Glyco_trans_2-like"/>
</dbReference>
<dbReference type="InterPro" id="IPR035992">
    <property type="entry name" value="Ricin_B-like_lectins"/>
</dbReference>
<dbReference type="Gene3D" id="3.90.550.10">
    <property type="entry name" value="Spore Coat Polysaccharide Biosynthesis Protein SpsA, Chain A"/>
    <property type="match status" value="1"/>
</dbReference>
<comment type="cofactor">
    <cofactor evidence="5">
        <name>Mn(2+)</name>
        <dbReference type="ChEBI" id="CHEBI:29035"/>
    </cofactor>
</comment>
<dbReference type="AlphaFoldDB" id="A0AAN9C2I0"/>
<evidence type="ECO:0000256" key="2">
    <source>
        <dbReference type="ARBA" id="ARBA00022734"/>
    </source>
</evidence>
<keyword evidence="5" id="KW-0464">Manganese</keyword>
<keyword evidence="5" id="KW-0808">Transferase</keyword>
<evidence type="ECO:0000259" key="7">
    <source>
        <dbReference type="Pfam" id="PF00652"/>
    </source>
</evidence>
<keyword evidence="5" id="KW-1133">Transmembrane helix</keyword>
<comment type="caution">
    <text evidence="8">The sequence shown here is derived from an EMBL/GenBank/DDBJ whole genome shotgun (WGS) entry which is preliminary data.</text>
</comment>
<keyword evidence="9" id="KW-1185">Reference proteome</keyword>
<comment type="similarity">
    <text evidence="5">Belongs to the glycosyltransferase 2 family. GalNAc-T subfamily.</text>
</comment>
<dbReference type="PROSITE" id="PS50231">
    <property type="entry name" value="RICIN_B_LECTIN"/>
    <property type="match status" value="1"/>
</dbReference>
<evidence type="ECO:0000313" key="9">
    <source>
        <dbReference type="Proteomes" id="UP001374579"/>
    </source>
</evidence>
<feature type="domain" description="Ricin B lectin" evidence="7">
    <location>
        <begin position="490"/>
        <end position="607"/>
    </location>
</feature>
<name>A0AAN9C2I0_9CAEN</name>
<feature type="transmembrane region" description="Helical" evidence="5">
    <location>
        <begin position="7"/>
        <end position="23"/>
    </location>
</feature>
<dbReference type="Proteomes" id="UP001374579">
    <property type="component" value="Unassembled WGS sequence"/>
</dbReference>
<dbReference type="EMBL" id="JBAMIC010000001">
    <property type="protein sequence ID" value="KAK7115920.1"/>
    <property type="molecule type" value="Genomic_DNA"/>
</dbReference>
<dbReference type="Gene3D" id="2.80.10.50">
    <property type="match status" value="1"/>
</dbReference>
<evidence type="ECO:0000256" key="1">
    <source>
        <dbReference type="ARBA" id="ARBA00004323"/>
    </source>
</evidence>
<organism evidence="8 9">
    <name type="scientific">Littorina saxatilis</name>
    <dbReference type="NCBI Taxonomy" id="31220"/>
    <lineage>
        <taxon>Eukaryota</taxon>
        <taxon>Metazoa</taxon>
        <taxon>Spiralia</taxon>
        <taxon>Lophotrochozoa</taxon>
        <taxon>Mollusca</taxon>
        <taxon>Gastropoda</taxon>
        <taxon>Caenogastropoda</taxon>
        <taxon>Littorinimorpha</taxon>
        <taxon>Littorinoidea</taxon>
        <taxon>Littorinidae</taxon>
        <taxon>Littorina</taxon>
    </lineage>
</organism>
<dbReference type="EC" id="2.4.1.-" evidence="5"/>
<comment type="pathway">
    <text evidence="5">Protein modification; protein glycosylation.</text>
</comment>
<dbReference type="GO" id="GO:0000139">
    <property type="term" value="C:Golgi membrane"/>
    <property type="evidence" value="ECO:0007669"/>
    <property type="project" value="UniProtKB-SubCell"/>
</dbReference>
<dbReference type="InterPro" id="IPR000772">
    <property type="entry name" value="Ricin_B_lectin"/>
</dbReference>
<dbReference type="Pfam" id="PF00535">
    <property type="entry name" value="Glycos_transf_2"/>
    <property type="match status" value="1"/>
</dbReference>